<feature type="chain" id="PRO_5032541754" evidence="2">
    <location>
        <begin position="21"/>
        <end position="323"/>
    </location>
</feature>
<keyword evidence="4" id="KW-1185">Reference proteome</keyword>
<dbReference type="PROSITE" id="PS51257">
    <property type="entry name" value="PROKAR_LIPOPROTEIN"/>
    <property type="match status" value="1"/>
</dbReference>
<protein>
    <submittedName>
        <fullName evidence="3">Uncharacterized protein</fullName>
    </submittedName>
</protein>
<evidence type="ECO:0000313" key="4">
    <source>
        <dbReference type="Proteomes" id="UP000574067"/>
    </source>
</evidence>
<dbReference type="AlphaFoldDB" id="A0A848FFL7"/>
<evidence type="ECO:0000313" key="3">
    <source>
        <dbReference type="EMBL" id="NML17635.1"/>
    </source>
</evidence>
<name>A0A848FFL7_9BURK</name>
<feature type="signal peptide" evidence="2">
    <location>
        <begin position="1"/>
        <end position="20"/>
    </location>
</feature>
<comment type="caution">
    <text evidence="3">The sequence shown here is derived from an EMBL/GenBank/DDBJ whole genome shotgun (WGS) entry which is preliminary data.</text>
</comment>
<gene>
    <name evidence="3" type="ORF">HHL10_21940</name>
</gene>
<keyword evidence="2" id="KW-0732">Signal</keyword>
<dbReference type="EMBL" id="JABBFW010000020">
    <property type="protein sequence ID" value="NML17635.1"/>
    <property type="molecule type" value="Genomic_DNA"/>
</dbReference>
<proteinExistence type="predicted"/>
<organism evidence="3 4">
    <name type="scientific">Azohydromonas caseinilytica</name>
    <dbReference type="NCBI Taxonomy" id="2728836"/>
    <lineage>
        <taxon>Bacteria</taxon>
        <taxon>Pseudomonadati</taxon>
        <taxon>Pseudomonadota</taxon>
        <taxon>Betaproteobacteria</taxon>
        <taxon>Burkholderiales</taxon>
        <taxon>Sphaerotilaceae</taxon>
        <taxon>Azohydromonas</taxon>
    </lineage>
</organism>
<reference evidence="3 4" key="1">
    <citation type="submission" date="2020-04" db="EMBL/GenBank/DDBJ databases">
        <title>Azohydromonas sp. isolated from soil.</title>
        <authorList>
            <person name="Dahal R.H."/>
        </authorList>
    </citation>
    <scope>NUCLEOTIDE SEQUENCE [LARGE SCALE GENOMIC DNA]</scope>
    <source>
        <strain evidence="3 4">G-1-1-14</strain>
    </source>
</reference>
<evidence type="ECO:0000256" key="1">
    <source>
        <dbReference type="SAM" id="MobiDB-lite"/>
    </source>
</evidence>
<accession>A0A848FFL7</accession>
<dbReference type="RefSeq" id="WP_169162535.1">
    <property type="nucleotide sequence ID" value="NZ_JABBFW010000020.1"/>
</dbReference>
<feature type="region of interest" description="Disordered" evidence="1">
    <location>
        <begin position="107"/>
        <end position="151"/>
    </location>
</feature>
<sequence>MKRCLSRTLLLSTALGAACAMPGLRAHAQQAGQGLTQQLPRDAAEAVRQALGLGGTPAPSVPRPAAAMATAAPTDMRSAEPASKEERQVRNIMGFSQEPTVAFSSAGLASAPEKAQRQPPGSEPVAQVSAPGPATVSPTAQPPVLSDAAAAPSRQAALAATPTVPAPIDAARAPAAPAGFRTGAQVVAALDESTLDTMRGGFIGDGGLKISFGIERAVYVNGNLVTTTSLNLSELGALSAGKGASLDLADAGTRIALIQSGAGNTVLNNLGPAAIGTVIQNTLNGQKIQTMTVINATANSLSVLKSLDLERNVRGAITDALRR</sequence>
<evidence type="ECO:0000256" key="2">
    <source>
        <dbReference type="SAM" id="SignalP"/>
    </source>
</evidence>
<dbReference type="Proteomes" id="UP000574067">
    <property type="component" value="Unassembled WGS sequence"/>
</dbReference>